<comment type="caution">
    <text evidence="2">The sequence shown here is derived from an EMBL/GenBank/DDBJ whole genome shotgun (WGS) entry which is preliminary data.</text>
</comment>
<organism evidence="2 3">
    <name type="scientific">Zavarzinia compransoris</name>
    <dbReference type="NCBI Taxonomy" id="1264899"/>
    <lineage>
        <taxon>Bacteria</taxon>
        <taxon>Pseudomonadati</taxon>
        <taxon>Pseudomonadota</taxon>
        <taxon>Alphaproteobacteria</taxon>
        <taxon>Rhodospirillales</taxon>
        <taxon>Zavarziniaceae</taxon>
        <taxon>Zavarzinia</taxon>
    </lineage>
</organism>
<gene>
    <name evidence="2" type="ORF">DKG75_09495</name>
</gene>
<keyword evidence="3" id="KW-1185">Reference proteome</keyword>
<evidence type="ECO:0000259" key="1">
    <source>
        <dbReference type="Pfam" id="PF02036"/>
    </source>
</evidence>
<dbReference type="Proteomes" id="UP000246077">
    <property type="component" value="Unassembled WGS sequence"/>
</dbReference>
<dbReference type="RefSeq" id="WP_109920835.1">
    <property type="nucleotide sequence ID" value="NZ_QGLF01000002.1"/>
</dbReference>
<dbReference type="Gene3D" id="3.30.1050.10">
    <property type="entry name" value="SCP2 sterol-binding domain"/>
    <property type="match status" value="1"/>
</dbReference>
<name>A0A317E7D8_9PROT</name>
<dbReference type="SUPFAM" id="SSF55718">
    <property type="entry name" value="SCP-like"/>
    <property type="match status" value="1"/>
</dbReference>
<evidence type="ECO:0000313" key="2">
    <source>
        <dbReference type="EMBL" id="PWR22190.1"/>
    </source>
</evidence>
<accession>A0A317E7D8</accession>
<dbReference type="PANTHER" id="PTHR10094">
    <property type="entry name" value="STEROL CARRIER PROTEIN 2 SCP-2 FAMILY PROTEIN"/>
    <property type="match status" value="1"/>
</dbReference>
<dbReference type="InterPro" id="IPR036527">
    <property type="entry name" value="SCP2_sterol-bd_dom_sf"/>
</dbReference>
<reference evidence="3" key="1">
    <citation type="submission" date="2018-05" db="EMBL/GenBank/DDBJ databases">
        <title>Zavarzinia sp. HR-AS.</title>
        <authorList>
            <person name="Lee Y."/>
            <person name="Jeon C.O."/>
        </authorList>
    </citation>
    <scope>NUCLEOTIDE SEQUENCE [LARGE SCALE GENOMIC DNA]</scope>
    <source>
        <strain evidence="3">DSM 1231</strain>
    </source>
</reference>
<dbReference type="OrthoDB" id="9809312at2"/>
<proteinExistence type="predicted"/>
<dbReference type="PANTHER" id="PTHR10094:SF25">
    <property type="entry name" value="SCP2 STEROL-BINDING DOMAIN-CONTAINING PROTEIN 1"/>
    <property type="match status" value="1"/>
</dbReference>
<dbReference type="Pfam" id="PF02036">
    <property type="entry name" value="SCP2"/>
    <property type="match status" value="1"/>
</dbReference>
<sequence>MSSAYLDDVIAEVARRLGADSSLDATLKVDFRGEGFVYIDGTVKPNTVTNEDRPADCTISVTLNDFRAMTDGKLNGTTAFMTGRLKVQGNMGVAMKLGPILQNK</sequence>
<dbReference type="EMBL" id="QGLF01000002">
    <property type="protein sequence ID" value="PWR22190.1"/>
    <property type="molecule type" value="Genomic_DNA"/>
</dbReference>
<dbReference type="AlphaFoldDB" id="A0A317E7D8"/>
<protein>
    <submittedName>
        <fullName evidence="2">Sterol-binding protein</fullName>
    </submittedName>
</protein>
<dbReference type="GO" id="GO:0005829">
    <property type="term" value="C:cytosol"/>
    <property type="evidence" value="ECO:0007669"/>
    <property type="project" value="TreeGrafter"/>
</dbReference>
<feature type="domain" description="SCP2" evidence="1">
    <location>
        <begin position="23"/>
        <end position="102"/>
    </location>
</feature>
<dbReference type="InterPro" id="IPR003033">
    <property type="entry name" value="SCP2_sterol-bd_dom"/>
</dbReference>
<evidence type="ECO:0000313" key="3">
    <source>
        <dbReference type="Proteomes" id="UP000246077"/>
    </source>
</evidence>